<reference evidence="3 4" key="1">
    <citation type="submission" date="2023-03" db="EMBL/GenBank/DDBJ databases">
        <title>Genome insight into feeding habits of ladybird beetles.</title>
        <authorList>
            <person name="Li H.-S."/>
            <person name="Huang Y.-H."/>
            <person name="Pang H."/>
        </authorList>
    </citation>
    <scope>NUCLEOTIDE SEQUENCE [LARGE SCALE GENOMIC DNA]</scope>
    <source>
        <strain evidence="3">SYSU_2023b</strain>
        <tissue evidence="3">Whole body</tissue>
    </source>
</reference>
<evidence type="ECO:0000259" key="2">
    <source>
        <dbReference type="PROSITE" id="PS50157"/>
    </source>
</evidence>
<gene>
    <name evidence="3" type="ORF">WA026_020865</name>
</gene>
<evidence type="ECO:0000313" key="4">
    <source>
        <dbReference type="Proteomes" id="UP001431783"/>
    </source>
</evidence>
<dbReference type="EMBL" id="JARQZJ010000075">
    <property type="protein sequence ID" value="KAK9882343.1"/>
    <property type="molecule type" value="Genomic_DNA"/>
</dbReference>
<dbReference type="InterPro" id="IPR013087">
    <property type="entry name" value="Znf_C2H2_type"/>
</dbReference>
<evidence type="ECO:0000256" key="1">
    <source>
        <dbReference type="PROSITE-ProRule" id="PRU00042"/>
    </source>
</evidence>
<organism evidence="3 4">
    <name type="scientific">Henosepilachna vigintioctopunctata</name>
    <dbReference type="NCBI Taxonomy" id="420089"/>
    <lineage>
        <taxon>Eukaryota</taxon>
        <taxon>Metazoa</taxon>
        <taxon>Ecdysozoa</taxon>
        <taxon>Arthropoda</taxon>
        <taxon>Hexapoda</taxon>
        <taxon>Insecta</taxon>
        <taxon>Pterygota</taxon>
        <taxon>Neoptera</taxon>
        <taxon>Endopterygota</taxon>
        <taxon>Coleoptera</taxon>
        <taxon>Polyphaga</taxon>
        <taxon>Cucujiformia</taxon>
        <taxon>Coccinelloidea</taxon>
        <taxon>Coccinellidae</taxon>
        <taxon>Epilachninae</taxon>
        <taxon>Epilachnini</taxon>
        <taxon>Henosepilachna</taxon>
    </lineage>
</organism>
<keyword evidence="1" id="KW-0479">Metal-binding</keyword>
<keyword evidence="1" id="KW-0862">Zinc</keyword>
<name>A0AAW1UMC3_9CUCU</name>
<accession>A0AAW1UMC3</accession>
<dbReference type="Gene3D" id="3.30.160.60">
    <property type="entry name" value="Classic Zinc Finger"/>
    <property type="match status" value="1"/>
</dbReference>
<sequence length="102" mass="11979">MKFLVNPNKMLPFTSISYVFERLIPLHNIGGPYTCKRCLRSFKHQASIYNHIKYTCGSSTKFCCDKCSFASKYVQSLQSHFYQKHRVVLSRKELKNYVCEVI</sequence>
<dbReference type="GO" id="GO:0008270">
    <property type="term" value="F:zinc ion binding"/>
    <property type="evidence" value="ECO:0007669"/>
    <property type="project" value="UniProtKB-KW"/>
</dbReference>
<protein>
    <recommendedName>
        <fullName evidence="2">C2H2-type domain-containing protein</fullName>
    </recommendedName>
</protein>
<keyword evidence="4" id="KW-1185">Reference proteome</keyword>
<keyword evidence="1" id="KW-0863">Zinc-finger</keyword>
<comment type="caution">
    <text evidence="3">The sequence shown here is derived from an EMBL/GenBank/DDBJ whole genome shotgun (WGS) entry which is preliminary data.</text>
</comment>
<dbReference type="AlphaFoldDB" id="A0AAW1UMC3"/>
<proteinExistence type="predicted"/>
<feature type="domain" description="C2H2-type" evidence="2">
    <location>
        <begin position="33"/>
        <end position="60"/>
    </location>
</feature>
<dbReference type="Proteomes" id="UP001431783">
    <property type="component" value="Unassembled WGS sequence"/>
</dbReference>
<evidence type="ECO:0000313" key="3">
    <source>
        <dbReference type="EMBL" id="KAK9882343.1"/>
    </source>
</evidence>
<dbReference type="PROSITE" id="PS50157">
    <property type="entry name" value="ZINC_FINGER_C2H2_2"/>
    <property type="match status" value="1"/>
</dbReference>